<proteinExistence type="predicted"/>
<dbReference type="GO" id="GO:0006629">
    <property type="term" value="P:lipid metabolic process"/>
    <property type="evidence" value="ECO:0007669"/>
    <property type="project" value="InterPro"/>
</dbReference>
<dbReference type="InterPro" id="IPR051057">
    <property type="entry name" value="PI-PLC_domain"/>
</dbReference>
<evidence type="ECO:0000259" key="1">
    <source>
        <dbReference type="SMART" id="SM00148"/>
    </source>
</evidence>
<dbReference type="PROSITE" id="PS50007">
    <property type="entry name" value="PIPLC_X_DOMAIN"/>
    <property type="match status" value="1"/>
</dbReference>
<evidence type="ECO:0000313" key="2">
    <source>
        <dbReference type="EMBL" id="KZV41109.1"/>
    </source>
</evidence>
<dbReference type="AlphaFoldDB" id="A0A2Z7C3N3"/>
<dbReference type="PANTHER" id="PTHR13593:SF106">
    <property type="entry name" value="PHOSPHATIDYLINOSITOL-SPECIFIC PHOSPHOLIPASE C X DOMAIN-CONTAINING PROTEIN"/>
    <property type="match status" value="1"/>
</dbReference>
<dbReference type="EMBL" id="KQ999837">
    <property type="protein sequence ID" value="KZV41109.1"/>
    <property type="molecule type" value="Genomic_DNA"/>
</dbReference>
<accession>A0A2Z7C3N3</accession>
<dbReference type="PANTHER" id="PTHR13593">
    <property type="match status" value="1"/>
</dbReference>
<protein>
    <submittedName>
        <fullName evidence="2">1-phosphatidylinositol phosphodiesterase-related family protein</fullName>
    </submittedName>
</protein>
<evidence type="ECO:0000313" key="3">
    <source>
        <dbReference type="Proteomes" id="UP000250235"/>
    </source>
</evidence>
<dbReference type="SUPFAM" id="SSF51695">
    <property type="entry name" value="PLC-like phosphodiesterases"/>
    <property type="match status" value="1"/>
</dbReference>
<gene>
    <name evidence="2" type="ORF">F511_09305</name>
</gene>
<sequence>MGAEISKQIERRKAIAREKKILADMLSGQGSEFPGSDYVPPDRANWMSFLNPDEIKINQIVWPGTHDSATNDIGIPLLTRPLAKCQSLSVYQQLRIGARVLDIRVQQDRLVCHGILVSYSVDVVFDDIKRFLNETCFEIMILEMRTEFGHKDPPDMAEYIEQQLGNYLIPQDDQVFSKTISELLPGRVICVWKPREAKAAGSRLWSSCYLTDDWTDTDLPWTKFETNIKYLRMQQPVVERRHFYRVENTATPQPDNPIVCVKPVTDRIHPYSRLFMSQCFVRGLVDRLQIFSTDFIDEDFVDACVGLTTARVQGKA</sequence>
<dbReference type="Proteomes" id="UP000250235">
    <property type="component" value="Unassembled WGS sequence"/>
</dbReference>
<dbReference type="InterPro" id="IPR017946">
    <property type="entry name" value="PLC-like_Pdiesterase_TIM-brl"/>
</dbReference>
<dbReference type="GO" id="GO:0008081">
    <property type="term" value="F:phosphoric diester hydrolase activity"/>
    <property type="evidence" value="ECO:0007669"/>
    <property type="project" value="InterPro"/>
</dbReference>
<dbReference type="SMART" id="SM00148">
    <property type="entry name" value="PLCXc"/>
    <property type="match status" value="1"/>
</dbReference>
<name>A0A2Z7C3N3_9LAMI</name>
<dbReference type="Gene3D" id="3.20.20.190">
    <property type="entry name" value="Phosphatidylinositol (PI) phosphodiesterase"/>
    <property type="match status" value="1"/>
</dbReference>
<dbReference type="Pfam" id="PF00388">
    <property type="entry name" value="PI-PLC-X"/>
    <property type="match status" value="1"/>
</dbReference>
<feature type="domain" description="Phosphatidylinositol-specific phospholipase C X" evidence="1">
    <location>
        <begin position="52"/>
        <end position="193"/>
    </location>
</feature>
<keyword evidence="3" id="KW-1185">Reference proteome</keyword>
<dbReference type="OrthoDB" id="1046782at2759"/>
<dbReference type="InterPro" id="IPR000909">
    <property type="entry name" value="PLipase_C_PInositol-sp_X_dom"/>
</dbReference>
<reference evidence="2 3" key="1">
    <citation type="journal article" date="2015" name="Proc. Natl. Acad. Sci. U.S.A.">
        <title>The resurrection genome of Boea hygrometrica: A blueprint for survival of dehydration.</title>
        <authorList>
            <person name="Xiao L."/>
            <person name="Yang G."/>
            <person name="Zhang L."/>
            <person name="Yang X."/>
            <person name="Zhao S."/>
            <person name="Ji Z."/>
            <person name="Zhou Q."/>
            <person name="Hu M."/>
            <person name="Wang Y."/>
            <person name="Chen M."/>
            <person name="Xu Y."/>
            <person name="Jin H."/>
            <person name="Xiao X."/>
            <person name="Hu G."/>
            <person name="Bao F."/>
            <person name="Hu Y."/>
            <person name="Wan P."/>
            <person name="Li L."/>
            <person name="Deng X."/>
            <person name="Kuang T."/>
            <person name="Xiang C."/>
            <person name="Zhu J.K."/>
            <person name="Oliver M.J."/>
            <person name="He Y."/>
        </authorList>
    </citation>
    <scope>NUCLEOTIDE SEQUENCE [LARGE SCALE GENOMIC DNA]</scope>
    <source>
        <strain evidence="3">cv. XS01</strain>
    </source>
</reference>
<organism evidence="2 3">
    <name type="scientific">Dorcoceras hygrometricum</name>
    <dbReference type="NCBI Taxonomy" id="472368"/>
    <lineage>
        <taxon>Eukaryota</taxon>
        <taxon>Viridiplantae</taxon>
        <taxon>Streptophyta</taxon>
        <taxon>Embryophyta</taxon>
        <taxon>Tracheophyta</taxon>
        <taxon>Spermatophyta</taxon>
        <taxon>Magnoliopsida</taxon>
        <taxon>eudicotyledons</taxon>
        <taxon>Gunneridae</taxon>
        <taxon>Pentapetalae</taxon>
        <taxon>asterids</taxon>
        <taxon>lamiids</taxon>
        <taxon>Lamiales</taxon>
        <taxon>Gesneriaceae</taxon>
        <taxon>Didymocarpoideae</taxon>
        <taxon>Trichosporeae</taxon>
        <taxon>Loxocarpinae</taxon>
        <taxon>Dorcoceras</taxon>
    </lineage>
</organism>